<dbReference type="AlphaFoldDB" id="A0A4C1TGK3"/>
<accession>A0A4C1TGK3</accession>
<sequence>MSCRGRSGRPARLWSLPIPCTFDVKLLIAGQESGIVETVTSSRFRPRSPPLHSAHESFAQVSEYPTLHLNTQNSLFHTSNIAS</sequence>
<dbReference type="Proteomes" id="UP000299102">
    <property type="component" value="Unassembled WGS sequence"/>
</dbReference>
<organism evidence="1 2">
    <name type="scientific">Eumeta variegata</name>
    <name type="common">Bagworm moth</name>
    <name type="synonym">Eumeta japonica</name>
    <dbReference type="NCBI Taxonomy" id="151549"/>
    <lineage>
        <taxon>Eukaryota</taxon>
        <taxon>Metazoa</taxon>
        <taxon>Ecdysozoa</taxon>
        <taxon>Arthropoda</taxon>
        <taxon>Hexapoda</taxon>
        <taxon>Insecta</taxon>
        <taxon>Pterygota</taxon>
        <taxon>Neoptera</taxon>
        <taxon>Endopterygota</taxon>
        <taxon>Lepidoptera</taxon>
        <taxon>Glossata</taxon>
        <taxon>Ditrysia</taxon>
        <taxon>Tineoidea</taxon>
        <taxon>Psychidae</taxon>
        <taxon>Oiketicinae</taxon>
        <taxon>Eumeta</taxon>
    </lineage>
</organism>
<gene>
    <name evidence="1" type="ORF">EVAR_6976_1</name>
</gene>
<evidence type="ECO:0000313" key="2">
    <source>
        <dbReference type="Proteomes" id="UP000299102"/>
    </source>
</evidence>
<reference evidence="1 2" key="1">
    <citation type="journal article" date="2019" name="Commun. Biol.">
        <title>The bagworm genome reveals a unique fibroin gene that provides high tensile strength.</title>
        <authorList>
            <person name="Kono N."/>
            <person name="Nakamura H."/>
            <person name="Ohtoshi R."/>
            <person name="Tomita M."/>
            <person name="Numata K."/>
            <person name="Arakawa K."/>
        </authorList>
    </citation>
    <scope>NUCLEOTIDE SEQUENCE [LARGE SCALE GENOMIC DNA]</scope>
</reference>
<protein>
    <submittedName>
        <fullName evidence="1">Uncharacterized protein</fullName>
    </submittedName>
</protein>
<name>A0A4C1TGK3_EUMVA</name>
<keyword evidence="2" id="KW-1185">Reference proteome</keyword>
<proteinExistence type="predicted"/>
<evidence type="ECO:0000313" key="1">
    <source>
        <dbReference type="EMBL" id="GBP13639.1"/>
    </source>
</evidence>
<dbReference type="EMBL" id="BGZK01000058">
    <property type="protein sequence ID" value="GBP13639.1"/>
    <property type="molecule type" value="Genomic_DNA"/>
</dbReference>
<comment type="caution">
    <text evidence="1">The sequence shown here is derived from an EMBL/GenBank/DDBJ whole genome shotgun (WGS) entry which is preliminary data.</text>
</comment>